<dbReference type="Pfam" id="PF09480">
    <property type="entry name" value="PrgH"/>
    <property type="match status" value="1"/>
</dbReference>
<keyword evidence="3" id="KW-1185">Reference proteome</keyword>
<dbReference type="Proteomes" id="UP000078224">
    <property type="component" value="Unassembled WGS sequence"/>
</dbReference>
<feature type="transmembrane region" description="Helical" evidence="1">
    <location>
        <begin position="139"/>
        <end position="160"/>
    </location>
</feature>
<evidence type="ECO:0000313" key="2">
    <source>
        <dbReference type="EMBL" id="OAT51368.1"/>
    </source>
</evidence>
<evidence type="ECO:0000256" key="1">
    <source>
        <dbReference type="SAM" id="Phobius"/>
    </source>
</evidence>
<dbReference type="PATRIC" id="fig|1354272.4.peg.2342"/>
<organism evidence="2 3">
    <name type="scientific">Providencia heimbachae ATCC 35613</name>
    <dbReference type="NCBI Taxonomy" id="1354272"/>
    <lineage>
        <taxon>Bacteria</taxon>
        <taxon>Pseudomonadati</taxon>
        <taxon>Pseudomonadota</taxon>
        <taxon>Gammaproteobacteria</taxon>
        <taxon>Enterobacterales</taxon>
        <taxon>Morganellaceae</taxon>
        <taxon>Providencia</taxon>
    </lineage>
</organism>
<sequence length="391" mass="45058">MKNTNSRTCIMKIASGPMAGQELMINVDKNHIVIGKDINYKTDIAENGFTTYYIPSEETDCEFSIISEEDNIAEKIAIKIHNKNKDTVFSIILQELLLVDIFPVVIKLLDTPWELADSKNSAPKILKNEKIKKKKTHPIIKTSFIILSIFIVFFSFMVTFPNDNNHTQSKKITEIENILKGTQFPIIVSEEIQGKNLILVRTQRDLDWSMQRLVNTNYGERFIIKKINQFEEELEGKLIELIPNILKIDLSNPCQPVIKKLSIDSEVKSNDAIDNLFSSYFSCYKKIEIHQINSDELLKKSELGLTEIDVKWHKIVKDKKIIYVIKDSLNDKQTISLINFTNSFYKEWGEKYIQFSISLENNVLIGKSFITNASGYVLLGNNHWLFNSTTF</sequence>
<protein>
    <submittedName>
        <fullName evidence="2">Type III secretion system effector protein</fullName>
    </submittedName>
</protein>
<proteinExistence type="predicted"/>
<reference evidence="2 3" key="1">
    <citation type="submission" date="2016-04" db="EMBL/GenBank/DDBJ databases">
        <title>ATOL: Assembling a taxonomically balanced genome-scale reconstruction of the evolutionary history of the Enterobacteriaceae.</title>
        <authorList>
            <person name="Plunkett G.III."/>
            <person name="Neeno-Eckwall E.C."/>
            <person name="Glasner J.D."/>
            <person name="Perna N.T."/>
        </authorList>
    </citation>
    <scope>NUCLEOTIDE SEQUENCE [LARGE SCALE GENOMIC DNA]</scope>
    <source>
        <strain evidence="2 3">ATCC 35613</strain>
    </source>
</reference>
<gene>
    <name evidence="2" type="ORF">M998_2305</name>
</gene>
<keyword evidence="1" id="KW-0812">Transmembrane</keyword>
<dbReference type="Gene3D" id="3.30.70.1770">
    <property type="match status" value="1"/>
</dbReference>
<keyword evidence="1" id="KW-1133">Transmembrane helix</keyword>
<evidence type="ECO:0000313" key="3">
    <source>
        <dbReference type="Proteomes" id="UP000078224"/>
    </source>
</evidence>
<name>A0A1B7JTY2_9GAMM</name>
<accession>A0A1B7JTY2</accession>
<keyword evidence="1" id="KW-0472">Membrane</keyword>
<dbReference type="AlphaFoldDB" id="A0A1B7JTY2"/>
<dbReference type="Gene3D" id="2.60.200.20">
    <property type="match status" value="1"/>
</dbReference>
<dbReference type="OrthoDB" id="9035799at2"/>
<dbReference type="InterPro" id="IPR019029">
    <property type="entry name" value="T3SS_PrgH/EprH-like"/>
</dbReference>
<dbReference type="RefSeq" id="WP_068908941.1">
    <property type="nucleotide sequence ID" value="NZ_LXEW01000032.1"/>
</dbReference>
<dbReference type="EMBL" id="LXEW01000032">
    <property type="protein sequence ID" value="OAT51368.1"/>
    <property type="molecule type" value="Genomic_DNA"/>
</dbReference>
<comment type="caution">
    <text evidence="2">The sequence shown here is derived from an EMBL/GenBank/DDBJ whole genome shotgun (WGS) entry which is preliminary data.</text>
</comment>
<dbReference type="GO" id="GO:0016020">
    <property type="term" value="C:membrane"/>
    <property type="evidence" value="ECO:0007669"/>
    <property type="project" value="InterPro"/>
</dbReference>